<evidence type="ECO:0000256" key="1">
    <source>
        <dbReference type="SAM" id="MobiDB-lite"/>
    </source>
</evidence>
<sequence length="54" mass="6044">RQLQTAAKYKPPQKLPQNALPAPISALGSNRREMLTTLKIAAAEGFYDSFNRRN</sequence>
<name>A0A392VEP8_9FABA</name>
<comment type="caution">
    <text evidence="2">The sequence shown here is derived from an EMBL/GenBank/DDBJ whole genome shotgun (WGS) entry which is preliminary data.</text>
</comment>
<dbReference type="EMBL" id="LXQA011151634">
    <property type="protein sequence ID" value="MCI86858.1"/>
    <property type="molecule type" value="Genomic_DNA"/>
</dbReference>
<reference evidence="2 3" key="1">
    <citation type="journal article" date="2018" name="Front. Plant Sci.">
        <title>Red Clover (Trifolium pratense) and Zigzag Clover (T. medium) - A Picture of Genomic Similarities and Differences.</title>
        <authorList>
            <person name="Dluhosova J."/>
            <person name="Istvanek J."/>
            <person name="Nedelnik J."/>
            <person name="Repkova J."/>
        </authorList>
    </citation>
    <scope>NUCLEOTIDE SEQUENCE [LARGE SCALE GENOMIC DNA]</scope>
    <source>
        <strain evidence="3">cv. 10/8</strain>
        <tissue evidence="2">Leaf</tissue>
    </source>
</reference>
<proteinExistence type="predicted"/>
<evidence type="ECO:0000313" key="2">
    <source>
        <dbReference type="EMBL" id="MCI86858.1"/>
    </source>
</evidence>
<keyword evidence="3" id="KW-1185">Reference proteome</keyword>
<feature type="region of interest" description="Disordered" evidence="1">
    <location>
        <begin position="1"/>
        <end position="21"/>
    </location>
</feature>
<dbReference type="AlphaFoldDB" id="A0A392VEP8"/>
<organism evidence="2 3">
    <name type="scientific">Trifolium medium</name>
    <dbReference type="NCBI Taxonomy" id="97028"/>
    <lineage>
        <taxon>Eukaryota</taxon>
        <taxon>Viridiplantae</taxon>
        <taxon>Streptophyta</taxon>
        <taxon>Embryophyta</taxon>
        <taxon>Tracheophyta</taxon>
        <taxon>Spermatophyta</taxon>
        <taxon>Magnoliopsida</taxon>
        <taxon>eudicotyledons</taxon>
        <taxon>Gunneridae</taxon>
        <taxon>Pentapetalae</taxon>
        <taxon>rosids</taxon>
        <taxon>fabids</taxon>
        <taxon>Fabales</taxon>
        <taxon>Fabaceae</taxon>
        <taxon>Papilionoideae</taxon>
        <taxon>50 kb inversion clade</taxon>
        <taxon>NPAAA clade</taxon>
        <taxon>Hologalegina</taxon>
        <taxon>IRL clade</taxon>
        <taxon>Trifolieae</taxon>
        <taxon>Trifolium</taxon>
    </lineage>
</organism>
<accession>A0A392VEP8</accession>
<dbReference type="Proteomes" id="UP000265520">
    <property type="component" value="Unassembled WGS sequence"/>
</dbReference>
<protein>
    <submittedName>
        <fullName evidence="2">Uncharacterized protein</fullName>
    </submittedName>
</protein>
<feature type="non-terminal residue" evidence="2">
    <location>
        <position position="1"/>
    </location>
</feature>
<evidence type="ECO:0000313" key="3">
    <source>
        <dbReference type="Proteomes" id="UP000265520"/>
    </source>
</evidence>